<dbReference type="Pfam" id="PF06277">
    <property type="entry name" value="EutA"/>
    <property type="match status" value="2"/>
</dbReference>
<organism evidence="1 2">
    <name type="scientific">Paractinoplanes globisporus</name>
    <dbReference type="NCBI Taxonomy" id="113565"/>
    <lineage>
        <taxon>Bacteria</taxon>
        <taxon>Bacillati</taxon>
        <taxon>Actinomycetota</taxon>
        <taxon>Actinomycetes</taxon>
        <taxon>Micromonosporales</taxon>
        <taxon>Micromonosporaceae</taxon>
        <taxon>Paractinoplanes</taxon>
    </lineage>
</organism>
<gene>
    <name evidence="1" type="ORF">ACFY35_47470</name>
</gene>
<dbReference type="Gene3D" id="3.30.420.40">
    <property type="match status" value="1"/>
</dbReference>
<dbReference type="Proteomes" id="UP001602245">
    <property type="component" value="Unassembled WGS sequence"/>
</dbReference>
<sequence length="413" mass="42549">MPTSDGLPDDIVLTTAGADIGSATTHFVFARIVLRRSGFTARHTVAERSVLARSVVAATRFGPGGLIDAAFVDGAYDDALAAAGLSTSDIDTGAVIVTGAAARKANARTVAEIFAHRAGGFVCAVAGDHLEARLAAYGSGAVAASRAAGNRVLNIDVGGATTKLAVIESGVVTTTEWVPVGARHTADPGPVLRAAGRLGRFDEVRFSGGVAEYIYGRESRDFGDHGRLLGAALLSRARELPGPLADAPIGIRATVIGAAQHTVRVSGSTVLADAVLPLRNLPVCPVRAPIGDETGVHRAVRAALKRAEPDAALALRWDGPPTYARLRATAAGLAAAVREIRGLDVLICLLVDGDVGRTLGLLLREEIGWAGPVVSVDGIRARELDLVDIGAPLTGSTVLPVTVKSLLFHTAEY</sequence>
<reference evidence="1 2" key="1">
    <citation type="submission" date="2024-10" db="EMBL/GenBank/DDBJ databases">
        <title>The Natural Products Discovery Center: Release of the First 8490 Sequenced Strains for Exploring Actinobacteria Biosynthetic Diversity.</title>
        <authorList>
            <person name="Kalkreuter E."/>
            <person name="Kautsar S.A."/>
            <person name="Yang D."/>
            <person name="Bader C.D."/>
            <person name="Teijaro C.N."/>
            <person name="Fluegel L."/>
            <person name="Davis C.M."/>
            <person name="Simpson J.R."/>
            <person name="Lauterbach L."/>
            <person name="Steele A.D."/>
            <person name="Gui C."/>
            <person name="Meng S."/>
            <person name="Li G."/>
            <person name="Viehrig K."/>
            <person name="Ye F."/>
            <person name="Su P."/>
            <person name="Kiefer A.F."/>
            <person name="Nichols A."/>
            <person name="Cepeda A.J."/>
            <person name="Yan W."/>
            <person name="Fan B."/>
            <person name="Jiang Y."/>
            <person name="Adhikari A."/>
            <person name="Zheng C.-J."/>
            <person name="Schuster L."/>
            <person name="Cowan T.M."/>
            <person name="Smanski M.J."/>
            <person name="Chevrette M.G."/>
            <person name="De Carvalho L.P.S."/>
            <person name="Shen B."/>
        </authorList>
    </citation>
    <scope>NUCLEOTIDE SEQUENCE [LARGE SCALE GENOMIC DNA]</scope>
    <source>
        <strain evidence="1 2">NPDC000087</strain>
    </source>
</reference>
<proteinExistence type="predicted"/>
<accession>A0ABW6WVS5</accession>
<evidence type="ECO:0000313" key="1">
    <source>
        <dbReference type="EMBL" id="MFF5297123.1"/>
    </source>
</evidence>
<dbReference type="RefSeq" id="WP_020514301.1">
    <property type="nucleotide sequence ID" value="NZ_JBIAZU010000010.1"/>
</dbReference>
<name>A0ABW6WVS5_9ACTN</name>
<dbReference type="Gene3D" id="3.30.420.150">
    <property type="entry name" value="Exopolyphosphatase. Domain 2"/>
    <property type="match status" value="1"/>
</dbReference>
<evidence type="ECO:0000313" key="2">
    <source>
        <dbReference type="Proteomes" id="UP001602245"/>
    </source>
</evidence>
<keyword evidence="2" id="KW-1185">Reference proteome</keyword>
<dbReference type="EMBL" id="JBIAZU010000010">
    <property type="protein sequence ID" value="MFF5297123.1"/>
    <property type="molecule type" value="Genomic_DNA"/>
</dbReference>
<comment type="caution">
    <text evidence="1">The sequence shown here is derived from an EMBL/GenBank/DDBJ whole genome shotgun (WGS) entry which is preliminary data.</text>
</comment>
<protein>
    <submittedName>
        <fullName evidence="1">Ethanolamine ammonia-lyase reactivating factor EutA</fullName>
    </submittedName>
</protein>
<dbReference type="InterPro" id="IPR009377">
    <property type="entry name" value="EutA"/>
</dbReference>